<dbReference type="Gene3D" id="1.20.950.20">
    <property type="entry name" value="Transmembrane di-heme cytochromes, Chain C"/>
    <property type="match status" value="1"/>
</dbReference>
<dbReference type="GO" id="GO:0022904">
    <property type="term" value="P:respiratory electron transport chain"/>
    <property type="evidence" value="ECO:0007669"/>
    <property type="project" value="InterPro"/>
</dbReference>
<evidence type="ECO:0000259" key="14">
    <source>
        <dbReference type="Pfam" id="PF01292"/>
    </source>
</evidence>
<gene>
    <name evidence="15" type="ORF">SAMN05192555_11674</name>
</gene>
<evidence type="ECO:0000256" key="9">
    <source>
        <dbReference type="ARBA" id="ARBA00022989"/>
    </source>
</evidence>
<evidence type="ECO:0000256" key="12">
    <source>
        <dbReference type="ARBA" id="ARBA00037975"/>
    </source>
</evidence>
<comment type="subcellular location">
    <subcellularLocation>
        <location evidence="2">Cell membrane</location>
        <topology evidence="2">Multi-pass membrane protein</topology>
    </subcellularLocation>
</comment>
<evidence type="ECO:0000256" key="3">
    <source>
        <dbReference type="ARBA" id="ARBA00022448"/>
    </source>
</evidence>
<dbReference type="InterPro" id="IPR052168">
    <property type="entry name" value="Cytochrome_b561_oxidase"/>
</dbReference>
<dbReference type="AlphaFoldDB" id="A0A1G9UY37"/>
<dbReference type="SUPFAM" id="SSF81342">
    <property type="entry name" value="Transmembrane di-heme cytochromes"/>
    <property type="match status" value="1"/>
</dbReference>
<feature type="transmembrane region" description="Helical" evidence="13">
    <location>
        <begin position="141"/>
        <end position="161"/>
    </location>
</feature>
<dbReference type="GO" id="GO:0020037">
    <property type="term" value="F:heme binding"/>
    <property type="evidence" value="ECO:0007669"/>
    <property type="project" value="TreeGrafter"/>
</dbReference>
<feature type="domain" description="Cytochrome b561 bacterial/Ni-hydrogenase" evidence="14">
    <location>
        <begin position="8"/>
        <end position="177"/>
    </location>
</feature>
<dbReference type="PANTHER" id="PTHR30529:SF1">
    <property type="entry name" value="CYTOCHROME B561 HOMOLOG 2"/>
    <property type="match status" value="1"/>
</dbReference>
<proteinExistence type="inferred from homology"/>
<reference evidence="16" key="1">
    <citation type="submission" date="2016-10" db="EMBL/GenBank/DDBJ databases">
        <authorList>
            <person name="Varghese N."/>
            <person name="Submissions S."/>
        </authorList>
    </citation>
    <scope>NUCLEOTIDE SEQUENCE [LARGE SCALE GENOMIC DNA]</scope>
    <source>
        <strain evidence="16">AAP</strain>
    </source>
</reference>
<dbReference type="GO" id="GO:0046872">
    <property type="term" value="F:metal ion binding"/>
    <property type="evidence" value="ECO:0007669"/>
    <property type="project" value="UniProtKB-KW"/>
</dbReference>
<evidence type="ECO:0000313" key="15">
    <source>
        <dbReference type="EMBL" id="SDM64894.1"/>
    </source>
</evidence>
<dbReference type="PANTHER" id="PTHR30529">
    <property type="entry name" value="CYTOCHROME B561"/>
    <property type="match status" value="1"/>
</dbReference>
<keyword evidence="10" id="KW-0408">Iron</keyword>
<dbReference type="Pfam" id="PF01292">
    <property type="entry name" value="Ni_hydr_CYTB"/>
    <property type="match status" value="1"/>
</dbReference>
<protein>
    <submittedName>
        <fullName evidence="15">Cytochrome b561</fullName>
    </submittedName>
</protein>
<evidence type="ECO:0000256" key="11">
    <source>
        <dbReference type="ARBA" id="ARBA00023136"/>
    </source>
</evidence>
<feature type="transmembrane region" description="Helical" evidence="13">
    <location>
        <begin position="92"/>
        <end position="109"/>
    </location>
</feature>
<dbReference type="STRING" id="48727.SAMN05192555_11674"/>
<keyword evidence="4" id="KW-1003">Cell membrane</keyword>
<keyword evidence="16" id="KW-1185">Reference proteome</keyword>
<evidence type="ECO:0000256" key="10">
    <source>
        <dbReference type="ARBA" id="ARBA00023004"/>
    </source>
</evidence>
<dbReference type="InterPro" id="IPR011577">
    <property type="entry name" value="Cyt_b561_bac/Ni-Hgenase"/>
</dbReference>
<keyword evidence="8" id="KW-0249">Electron transport</keyword>
<comment type="similarity">
    <text evidence="12">Belongs to the cytochrome b561 family.</text>
</comment>
<evidence type="ECO:0000256" key="7">
    <source>
        <dbReference type="ARBA" id="ARBA00022723"/>
    </source>
</evidence>
<organism evidence="15 16">
    <name type="scientific">Franzmannia pantelleriensis</name>
    <dbReference type="NCBI Taxonomy" id="48727"/>
    <lineage>
        <taxon>Bacteria</taxon>
        <taxon>Pseudomonadati</taxon>
        <taxon>Pseudomonadota</taxon>
        <taxon>Gammaproteobacteria</taxon>
        <taxon>Oceanospirillales</taxon>
        <taxon>Halomonadaceae</taxon>
        <taxon>Franzmannia</taxon>
    </lineage>
</organism>
<evidence type="ECO:0000256" key="1">
    <source>
        <dbReference type="ARBA" id="ARBA00001970"/>
    </source>
</evidence>
<evidence type="ECO:0000256" key="8">
    <source>
        <dbReference type="ARBA" id="ARBA00022982"/>
    </source>
</evidence>
<name>A0A1G9UY37_9GAMM</name>
<accession>A0A1G9UY37</accession>
<dbReference type="Proteomes" id="UP000199107">
    <property type="component" value="Unassembled WGS sequence"/>
</dbReference>
<evidence type="ECO:0000256" key="6">
    <source>
        <dbReference type="ARBA" id="ARBA00022692"/>
    </source>
</evidence>
<evidence type="ECO:0000256" key="13">
    <source>
        <dbReference type="SAM" id="Phobius"/>
    </source>
</evidence>
<evidence type="ECO:0000256" key="5">
    <source>
        <dbReference type="ARBA" id="ARBA00022617"/>
    </source>
</evidence>
<keyword evidence="5" id="KW-0349">Heme</keyword>
<feature type="transmembrane region" description="Helical" evidence="13">
    <location>
        <begin position="54"/>
        <end position="71"/>
    </location>
</feature>
<feature type="transmembrane region" description="Helical" evidence="13">
    <location>
        <begin position="12"/>
        <end position="34"/>
    </location>
</feature>
<dbReference type="EMBL" id="FNGH01000016">
    <property type="protein sequence ID" value="SDM64894.1"/>
    <property type="molecule type" value="Genomic_DNA"/>
</dbReference>
<dbReference type="OrthoDB" id="9793784at2"/>
<keyword evidence="3" id="KW-0813">Transport</keyword>
<evidence type="ECO:0000313" key="16">
    <source>
        <dbReference type="Proteomes" id="UP000199107"/>
    </source>
</evidence>
<keyword evidence="6 13" id="KW-0812">Transmembrane</keyword>
<comment type="cofactor">
    <cofactor evidence="1">
        <name>heme b</name>
        <dbReference type="ChEBI" id="CHEBI:60344"/>
    </cofactor>
</comment>
<dbReference type="InterPro" id="IPR016174">
    <property type="entry name" value="Di-haem_cyt_TM"/>
</dbReference>
<keyword evidence="7" id="KW-0479">Metal-binding</keyword>
<evidence type="ECO:0000256" key="2">
    <source>
        <dbReference type="ARBA" id="ARBA00004651"/>
    </source>
</evidence>
<dbReference type="GO" id="GO:0005886">
    <property type="term" value="C:plasma membrane"/>
    <property type="evidence" value="ECO:0007669"/>
    <property type="project" value="UniProtKB-SubCell"/>
</dbReference>
<keyword evidence="9 13" id="KW-1133">Transmembrane helix</keyword>
<dbReference type="RefSeq" id="WP_089660102.1">
    <property type="nucleotide sequence ID" value="NZ_FNGH01000016.1"/>
</dbReference>
<keyword evidence="11 13" id="KW-0472">Membrane</keyword>
<evidence type="ECO:0000256" key="4">
    <source>
        <dbReference type="ARBA" id="ARBA00022475"/>
    </source>
</evidence>
<dbReference type="GO" id="GO:0009055">
    <property type="term" value="F:electron transfer activity"/>
    <property type="evidence" value="ECO:0007669"/>
    <property type="project" value="InterPro"/>
</dbReference>
<sequence>MWRNTTRRWGLVAILLHWLSAAVIIGLFALGWWMTGLSYFDSWYNLGPWWHRSLGVLLLLATLLRVGWRIVQPTPQAQGHRFERMAAHVGHILLYVLLLVVLISGYMISTANGRGISVFGWFEAPAILYGLPNQASVAGNVHWYSALALMILAAGHALAAFKHHFIDRHDTLVRMLRPRVGQTKFPAE</sequence>